<organism evidence="1 2">
    <name type="scientific">Hucho hucho</name>
    <name type="common">huchen</name>
    <dbReference type="NCBI Taxonomy" id="62062"/>
    <lineage>
        <taxon>Eukaryota</taxon>
        <taxon>Metazoa</taxon>
        <taxon>Chordata</taxon>
        <taxon>Craniata</taxon>
        <taxon>Vertebrata</taxon>
        <taxon>Euteleostomi</taxon>
        <taxon>Actinopterygii</taxon>
        <taxon>Neopterygii</taxon>
        <taxon>Teleostei</taxon>
        <taxon>Protacanthopterygii</taxon>
        <taxon>Salmoniformes</taxon>
        <taxon>Salmonidae</taxon>
        <taxon>Salmoninae</taxon>
        <taxon>Hucho</taxon>
    </lineage>
</organism>
<sequence>MVKKKRIRLIAEMARKIRAYRELKNRPRESEKYALDYDTMTRPHTRKTLPVLAWQDVRRESRLFSLLSGLRMFGVGHLFTRKSWLTEHPEAPSYWQVTKVKVDYTAEKMTKSPLCVLLFSTGKQESEPKEMDKVMYHDWRLVPKHEEEQFKLYNPVPEPPIRYVSYPPLLRAMLLAQRQKDELGSAAEEPTLPLKRDVLLSKEYFRSQEKKRERQEGTAV</sequence>
<keyword evidence="2" id="KW-1185">Reference proteome</keyword>
<dbReference type="GeneTree" id="ENSGT00390000008964"/>
<dbReference type="AlphaFoldDB" id="A0A4W5QL92"/>
<proteinExistence type="predicted"/>
<accession>A0A4W5QL92</accession>
<reference evidence="1" key="2">
    <citation type="submission" date="2025-08" db="UniProtKB">
        <authorList>
            <consortium name="Ensembl"/>
        </authorList>
    </citation>
    <scope>IDENTIFICATION</scope>
</reference>
<evidence type="ECO:0000313" key="1">
    <source>
        <dbReference type="Ensembl" id="ENSHHUP00000078366.1"/>
    </source>
</evidence>
<reference evidence="2" key="1">
    <citation type="submission" date="2018-06" db="EMBL/GenBank/DDBJ databases">
        <title>Genome assembly of Danube salmon.</title>
        <authorList>
            <person name="Macqueen D.J."/>
            <person name="Gundappa M.K."/>
        </authorList>
    </citation>
    <scope>NUCLEOTIDE SEQUENCE [LARGE SCALE GENOMIC DNA]</scope>
</reference>
<dbReference type="Ensembl" id="ENSHHUT00000080898.1">
    <property type="protein sequence ID" value="ENSHHUP00000078366.1"/>
    <property type="gene ID" value="ENSHHUG00000045740.1"/>
</dbReference>
<dbReference type="GO" id="GO:0005739">
    <property type="term" value="C:mitochondrion"/>
    <property type="evidence" value="ECO:0007669"/>
    <property type="project" value="InterPro"/>
</dbReference>
<dbReference type="PANTHER" id="PTHR28589:SF1">
    <property type="entry name" value="SMALL RIBOSOMAL SUBUNIT PROTEIN MS34"/>
    <property type="match status" value="1"/>
</dbReference>
<dbReference type="InterPro" id="IPR032053">
    <property type="entry name" value="Ribosomal_mS34"/>
</dbReference>
<name>A0A4W5QL92_9TELE</name>
<dbReference type="Proteomes" id="UP000314982">
    <property type="component" value="Unassembled WGS sequence"/>
</dbReference>
<reference evidence="1" key="3">
    <citation type="submission" date="2025-09" db="UniProtKB">
        <authorList>
            <consortium name="Ensembl"/>
        </authorList>
    </citation>
    <scope>IDENTIFICATION</scope>
</reference>
<evidence type="ECO:0000313" key="2">
    <source>
        <dbReference type="Proteomes" id="UP000314982"/>
    </source>
</evidence>
<dbReference type="PANTHER" id="PTHR28589">
    <property type="entry name" value="28S RIBOSOMAL PROTEIN S34, MITOCHONDRIAL"/>
    <property type="match status" value="1"/>
</dbReference>
<protein>
    <submittedName>
        <fullName evidence="1">Mitochondrial ribosomal protein S34</fullName>
    </submittedName>
</protein>
<dbReference type="Pfam" id="PF16053">
    <property type="entry name" value="MRP-S34"/>
    <property type="match status" value="1"/>
</dbReference>
<dbReference type="GO" id="GO:0003735">
    <property type="term" value="F:structural constituent of ribosome"/>
    <property type="evidence" value="ECO:0007669"/>
    <property type="project" value="InterPro"/>
</dbReference>